<evidence type="ECO:0000313" key="2">
    <source>
        <dbReference type="EMBL" id="NYS93078.1"/>
    </source>
</evidence>
<sequence>MYNPKHKQPVKTTAFLALEAKDFDRFTAGEHVKPRGRRAVKAADSILRVSEIGERQRRASQAVETPATVAA</sequence>
<accession>A0A853EW10</accession>
<evidence type="ECO:0000313" key="3">
    <source>
        <dbReference type="Proteomes" id="UP000561011"/>
    </source>
</evidence>
<dbReference type="Proteomes" id="UP000561011">
    <property type="component" value="Unassembled WGS sequence"/>
</dbReference>
<feature type="region of interest" description="Disordered" evidence="1">
    <location>
        <begin position="51"/>
        <end position="71"/>
    </location>
</feature>
<reference evidence="2 3" key="1">
    <citation type="submission" date="2020-07" db="EMBL/GenBank/DDBJ databases">
        <title>MOT database genomes.</title>
        <authorList>
            <person name="Joseph S."/>
            <person name="Aduse-Opoku J."/>
            <person name="Hashim A."/>
            <person name="Wade W."/>
            <person name="Curtis M."/>
        </authorList>
    </citation>
    <scope>NUCLEOTIDE SEQUENCE [LARGE SCALE GENOMIC DNA]</scope>
    <source>
        <strain evidence="2 3">DSM 100099</strain>
    </source>
</reference>
<dbReference type="EMBL" id="JACBYE010000009">
    <property type="protein sequence ID" value="NYS93078.1"/>
    <property type="molecule type" value="Genomic_DNA"/>
</dbReference>
<protein>
    <submittedName>
        <fullName evidence="2">Uncharacterized protein</fullName>
    </submittedName>
</protein>
<keyword evidence="3" id="KW-1185">Reference proteome</keyword>
<evidence type="ECO:0000256" key="1">
    <source>
        <dbReference type="SAM" id="MobiDB-lite"/>
    </source>
</evidence>
<proteinExistence type="predicted"/>
<organism evidence="2 3">
    <name type="scientific">Sanguibacter inulinus</name>
    <dbReference type="NCBI Taxonomy" id="60922"/>
    <lineage>
        <taxon>Bacteria</taxon>
        <taxon>Bacillati</taxon>
        <taxon>Actinomycetota</taxon>
        <taxon>Actinomycetes</taxon>
        <taxon>Micrococcales</taxon>
        <taxon>Sanguibacteraceae</taxon>
        <taxon>Sanguibacter</taxon>
    </lineage>
</organism>
<dbReference type="RefSeq" id="WP_179912811.1">
    <property type="nucleotide sequence ID" value="NZ_JACBYE010000009.1"/>
</dbReference>
<gene>
    <name evidence="2" type="ORF">HZZ10_05985</name>
</gene>
<dbReference type="AlphaFoldDB" id="A0A853EW10"/>
<name>A0A853EW10_9MICO</name>
<comment type="caution">
    <text evidence="2">The sequence shown here is derived from an EMBL/GenBank/DDBJ whole genome shotgun (WGS) entry which is preliminary data.</text>
</comment>